<evidence type="ECO:0000313" key="2">
    <source>
        <dbReference type="Proteomes" id="UP000188268"/>
    </source>
</evidence>
<dbReference type="Proteomes" id="UP000188268">
    <property type="component" value="Unassembled WGS sequence"/>
</dbReference>
<organism evidence="1 2">
    <name type="scientific">Corchorus capsularis</name>
    <name type="common">Jute</name>
    <dbReference type="NCBI Taxonomy" id="210143"/>
    <lineage>
        <taxon>Eukaryota</taxon>
        <taxon>Viridiplantae</taxon>
        <taxon>Streptophyta</taxon>
        <taxon>Embryophyta</taxon>
        <taxon>Tracheophyta</taxon>
        <taxon>Spermatophyta</taxon>
        <taxon>Magnoliopsida</taxon>
        <taxon>eudicotyledons</taxon>
        <taxon>Gunneridae</taxon>
        <taxon>Pentapetalae</taxon>
        <taxon>rosids</taxon>
        <taxon>malvids</taxon>
        <taxon>Malvales</taxon>
        <taxon>Malvaceae</taxon>
        <taxon>Grewioideae</taxon>
        <taxon>Apeibeae</taxon>
        <taxon>Corchorus</taxon>
    </lineage>
</organism>
<protein>
    <submittedName>
        <fullName evidence="1">Uncharacterized protein</fullName>
    </submittedName>
</protein>
<dbReference type="EMBL" id="AWWV01011708">
    <property type="protein sequence ID" value="OMO71087.1"/>
    <property type="molecule type" value="Genomic_DNA"/>
</dbReference>
<keyword evidence="2" id="KW-1185">Reference proteome</keyword>
<accession>A0A1R3HL03</accession>
<name>A0A1R3HL03_COCAP</name>
<gene>
    <name evidence="1" type="ORF">CCACVL1_18472</name>
</gene>
<reference evidence="1 2" key="1">
    <citation type="submission" date="2013-09" db="EMBL/GenBank/DDBJ databases">
        <title>Corchorus capsularis genome sequencing.</title>
        <authorList>
            <person name="Alam M."/>
            <person name="Haque M.S."/>
            <person name="Islam M.S."/>
            <person name="Emdad E.M."/>
            <person name="Islam M.M."/>
            <person name="Ahmed B."/>
            <person name="Halim A."/>
            <person name="Hossen Q.M.M."/>
            <person name="Hossain M.Z."/>
            <person name="Ahmed R."/>
            <person name="Khan M.M."/>
            <person name="Islam R."/>
            <person name="Rashid M.M."/>
            <person name="Khan S.A."/>
            <person name="Rahman M.S."/>
            <person name="Alam M."/>
        </authorList>
    </citation>
    <scope>NUCLEOTIDE SEQUENCE [LARGE SCALE GENOMIC DNA]</scope>
    <source>
        <strain evidence="2">cv. CVL-1</strain>
        <tissue evidence="1">Whole seedling</tissue>
    </source>
</reference>
<evidence type="ECO:0000313" key="1">
    <source>
        <dbReference type="EMBL" id="OMO71087.1"/>
    </source>
</evidence>
<comment type="caution">
    <text evidence="1">The sequence shown here is derived from an EMBL/GenBank/DDBJ whole genome shotgun (WGS) entry which is preliminary data.</text>
</comment>
<dbReference type="Gramene" id="OMO71087">
    <property type="protein sequence ID" value="OMO71087"/>
    <property type="gene ID" value="CCACVL1_18472"/>
</dbReference>
<proteinExistence type="predicted"/>
<sequence length="69" mass="7786">MAEAAQEMIFRLITQLSTLRTWLSLKGKVLIRSKAKGLDRFSPTELPAQALLMIGANAREHRLHSTRVL</sequence>
<dbReference type="AlphaFoldDB" id="A0A1R3HL03"/>